<dbReference type="EMBL" id="FOJX01000001">
    <property type="protein sequence ID" value="SFA73584.1"/>
    <property type="molecule type" value="Genomic_DNA"/>
</dbReference>
<accession>A0A1I0VB14</accession>
<sequence length="197" mass="22165">MFGDPNEMDKWPCCKVSDVADVTVGLVIKPTRFYTDDVENGVKAFRSLNVREMRVNDSDWVYFSQEGNDENKKSQLQKGDVLIVRSGYPGTSCVVTDEYVGCNAIDIIIARPKQDKINPYYLCAFNNFPHGMNQIRHGTGGAAQKHFNVGAYNKVTIPLPPKEEQDKFVEFMQQADKSKYAIDQFIKSLHAAKDATA</sequence>
<dbReference type="GO" id="GO:0009307">
    <property type="term" value="P:DNA restriction-modification system"/>
    <property type="evidence" value="ECO:0007669"/>
    <property type="project" value="UniProtKB-KW"/>
</dbReference>
<feature type="domain" description="Type I restriction modification DNA specificity" evidence="4">
    <location>
        <begin position="10"/>
        <end position="182"/>
    </location>
</feature>
<dbReference type="AlphaFoldDB" id="A0A1I0VB14"/>
<gene>
    <name evidence="5" type="ORF">SAMN05216587_101455</name>
</gene>
<evidence type="ECO:0000313" key="5">
    <source>
        <dbReference type="EMBL" id="SFA73584.1"/>
    </source>
</evidence>
<dbReference type="Gene3D" id="3.90.220.20">
    <property type="entry name" value="DNA methylase specificity domains"/>
    <property type="match status" value="1"/>
</dbReference>
<evidence type="ECO:0000256" key="2">
    <source>
        <dbReference type="ARBA" id="ARBA00022747"/>
    </source>
</evidence>
<organism evidence="5 6">
    <name type="scientific">Selenomonas ruminantium</name>
    <dbReference type="NCBI Taxonomy" id="971"/>
    <lineage>
        <taxon>Bacteria</taxon>
        <taxon>Bacillati</taxon>
        <taxon>Bacillota</taxon>
        <taxon>Negativicutes</taxon>
        <taxon>Selenomonadales</taxon>
        <taxon>Selenomonadaceae</taxon>
        <taxon>Selenomonas</taxon>
    </lineage>
</organism>
<evidence type="ECO:0000256" key="3">
    <source>
        <dbReference type="ARBA" id="ARBA00023125"/>
    </source>
</evidence>
<name>A0A1I0VB14_SELRU</name>
<dbReference type="InterPro" id="IPR000055">
    <property type="entry name" value="Restrct_endonuc_typeI_TRD"/>
</dbReference>
<evidence type="ECO:0000256" key="1">
    <source>
        <dbReference type="ARBA" id="ARBA00010923"/>
    </source>
</evidence>
<dbReference type="InterPro" id="IPR044946">
    <property type="entry name" value="Restrct_endonuc_typeI_TRD_sf"/>
</dbReference>
<evidence type="ECO:0000259" key="4">
    <source>
        <dbReference type="Pfam" id="PF01420"/>
    </source>
</evidence>
<keyword evidence="3" id="KW-0238">DNA-binding</keyword>
<evidence type="ECO:0000313" key="6">
    <source>
        <dbReference type="Proteomes" id="UP000183843"/>
    </source>
</evidence>
<dbReference type="PANTHER" id="PTHR30408">
    <property type="entry name" value="TYPE-1 RESTRICTION ENZYME ECOKI SPECIFICITY PROTEIN"/>
    <property type="match status" value="1"/>
</dbReference>
<dbReference type="Proteomes" id="UP000183843">
    <property type="component" value="Unassembled WGS sequence"/>
</dbReference>
<proteinExistence type="inferred from homology"/>
<dbReference type="GO" id="GO:0003677">
    <property type="term" value="F:DNA binding"/>
    <property type="evidence" value="ECO:0007669"/>
    <property type="project" value="UniProtKB-KW"/>
</dbReference>
<dbReference type="SUPFAM" id="SSF116734">
    <property type="entry name" value="DNA methylase specificity domain"/>
    <property type="match status" value="1"/>
</dbReference>
<keyword evidence="2" id="KW-0680">Restriction system</keyword>
<reference evidence="5 6" key="1">
    <citation type="submission" date="2016-10" db="EMBL/GenBank/DDBJ databases">
        <authorList>
            <person name="de Groot N.N."/>
        </authorList>
    </citation>
    <scope>NUCLEOTIDE SEQUENCE [LARGE SCALE GENOMIC DNA]</scope>
    <source>
        <strain evidence="5 6">L14</strain>
    </source>
</reference>
<dbReference type="Pfam" id="PF01420">
    <property type="entry name" value="Methylase_S"/>
    <property type="match status" value="1"/>
</dbReference>
<dbReference type="PANTHER" id="PTHR30408:SF12">
    <property type="entry name" value="TYPE I RESTRICTION ENZYME MJAVIII SPECIFICITY SUBUNIT"/>
    <property type="match status" value="1"/>
</dbReference>
<protein>
    <submittedName>
        <fullName evidence="5">Type I restriction enzyme, S subunit</fullName>
    </submittedName>
</protein>
<comment type="similarity">
    <text evidence="1">Belongs to the type-I restriction system S methylase family.</text>
</comment>
<dbReference type="InterPro" id="IPR052021">
    <property type="entry name" value="Type-I_RS_S_subunit"/>
</dbReference>